<dbReference type="InterPro" id="IPR013320">
    <property type="entry name" value="ConA-like_dom_sf"/>
</dbReference>
<accession>A0ABT3RLK0</accession>
<keyword evidence="3" id="KW-1185">Reference proteome</keyword>
<dbReference type="SUPFAM" id="SSF49899">
    <property type="entry name" value="Concanavalin A-like lectins/glucanases"/>
    <property type="match status" value="1"/>
</dbReference>
<gene>
    <name evidence="2" type="ORF">OO013_02315</name>
</gene>
<reference evidence="2 3" key="1">
    <citation type="submission" date="2022-11" db="EMBL/GenBank/DDBJ databases">
        <title>The characterization of three novel Bacteroidetes species and genomic analysis of their roles in tidal elemental geochemical cycles.</title>
        <authorList>
            <person name="Ma K."/>
        </authorList>
    </citation>
    <scope>NUCLEOTIDE SEQUENCE [LARGE SCALE GENOMIC DNA]</scope>
    <source>
        <strain evidence="2 3">M17</strain>
    </source>
</reference>
<dbReference type="RefSeq" id="WP_266054969.1">
    <property type="nucleotide sequence ID" value="NZ_JAPFQN010000002.1"/>
</dbReference>
<dbReference type="Gene3D" id="2.60.120.200">
    <property type="match status" value="1"/>
</dbReference>
<feature type="chain" id="PRO_5046742715" evidence="1">
    <location>
        <begin position="26"/>
        <end position="245"/>
    </location>
</feature>
<sequence length="245" mass="27028">MQFNLFSKGLLALVFISVFSFITSCSDEEGTEPKNEEPEDIDIPRDGLIAFYPMNGNMNDESGVGDSANGGFYGTPKPAELTADRYGNLNSAYKIETTNNLNALDAPKLAYNGDLSYCMWIKANTSGVILNDAMNKIEFDDIENKYVGIIDMNSNRIIVDDVVSDPEKWHLIVLTWDNNAAILKLYIDGVHVSESTAEASIFRDMSGNMVMGNSGFSGILDDIIVYHKALTSNEVMAIYNQTITK</sequence>
<organism evidence="2 3">
    <name type="scientific">Mangrovivirga halotolerans</name>
    <dbReference type="NCBI Taxonomy" id="2993936"/>
    <lineage>
        <taxon>Bacteria</taxon>
        <taxon>Pseudomonadati</taxon>
        <taxon>Bacteroidota</taxon>
        <taxon>Cytophagia</taxon>
        <taxon>Cytophagales</taxon>
        <taxon>Mangrovivirgaceae</taxon>
        <taxon>Mangrovivirga</taxon>
    </lineage>
</organism>
<feature type="signal peptide" evidence="1">
    <location>
        <begin position="1"/>
        <end position="25"/>
    </location>
</feature>
<keyword evidence="1" id="KW-0732">Signal</keyword>
<evidence type="ECO:0000313" key="3">
    <source>
        <dbReference type="Proteomes" id="UP001209885"/>
    </source>
</evidence>
<dbReference type="EMBL" id="JAPFQN010000002">
    <property type="protein sequence ID" value="MCX2742679.1"/>
    <property type="molecule type" value="Genomic_DNA"/>
</dbReference>
<proteinExistence type="predicted"/>
<dbReference type="Pfam" id="PF13385">
    <property type="entry name" value="Laminin_G_3"/>
    <property type="match status" value="1"/>
</dbReference>
<dbReference type="Proteomes" id="UP001209885">
    <property type="component" value="Unassembled WGS sequence"/>
</dbReference>
<comment type="caution">
    <text evidence="2">The sequence shown here is derived from an EMBL/GenBank/DDBJ whole genome shotgun (WGS) entry which is preliminary data.</text>
</comment>
<name>A0ABT3RLK0_9BACT</name>
<evidence type="ECO:0000256" key="1">
    <source>
        <dbReference type="SAM" id="SignalP"/>
    </source>
</evidence>
<evidence type="ECO:0000313" key="2">
    <source>
        <dbReference type="EMBL" id="MCX2742679.1"/>
    </source>
</evidence>
<protein>
    <submittedName>
        <fullName evidence="2">LamG domain-containing protein</fullName>
    </submittedName>
</protein>